<dbReference type="GeneID" id="115584139"/>
<proteinExistence type="predicted"/>
<dbReference type="Proteomes" id="UP000472265">
    <property type="component" value="Chromosome 6"/>
</dbReference>
<dbReference type="OMA" id="ANTRMIQ"/>
<dbReference type="AlphaFoldDB" id="A0A671XVW8"/>
<feature type="compositionally biased region" description="Polar residues" evidence="1">
    <location>
        <begin position="47"/>
        <end position="58"/>
    </location>
</feature>
<feature type="region of interest" description="Disordered" evidence="1">
    <location>
        <begin position="22"/>
        <end position="116"/>
    </location>
</feature>
<gene>
    <name evidence="3" type="primary">LOC115584139</name>
</gene>
<evidence type="ECO:0000313" key="4">
    <source>
        <dbReference type="Proteomes" id="UP000472265"/>
    </source>
</evidence>
<feature type="domain" description="PiggyBac transposable element-derived protein" evidence="2">
    <location>
        <begin position="142"/>
        <end position="491"/>
    </location>
</feature>
<accession>A0A671XVW8</accession>
<organism evidence="3 4">
    <name type="scientific">Sparus aurata</name>
    <name type="common">Gilthead sea bream</name>
    <dbReference type="NCBI Taxonomy" id="8175"/>
    <lineage>
        <taxon>Eukaryota</taxon>
        <taxon>Metazoa</taxon>
        <taxon>Chordata</taxon>
        <taxon>Craniata</taxon>
        <taxon>Vertebrata</taxon>
        <taxon>Euteleostomi</taxon>
        <taxon>Actinopterygii</taxon>
        <taxon>Neopterygii</taxon>
        <taxon>Teleostei</taxon>
        <taxon>Neoteleostei</taxon>
        <taxon>Acanthomorphata</taxon>
        <taxon>Eupercaria</taxon>
        <taxon>Spariformes</taxon>
        <taxon>Sparidae</taxon>
        <taxon>Sparus</taxon>
    </lineage>
</organism>
<sequence length="595" mass="67813">MKRTLEVHQAMTLFFQLEDGRSISSSESDGGDDMSFTSDDERGYEQPGTSHISPSAASTRRGRQNQEGDAEQRGTFRITTQTASTRRGNQARSRSPQAQSAQPHHSAEPWKTEDDPDTAAQINRFMPRRTPGVQVNICPTQSPIELFQLYFSADTVRTLCKNTNKQAAKNQEMGKKWADVQVEELYTFFGLLIYTALVSLPSLQDYWKQNHILSVPFPATVMTRDRFRALLWNIHLSDPEEDVRNDMKKGTPQHDKLFRIKPLIDDIRNTCQAHYHPRKELAVDKRKVATKANTRMIQYLRDKPTKCGIKLFALADSSNGYTINFNVYIGKSHTHSVHGLFHDAVMDLIQPSYLGTGYHVYMDNFYTSPQLFHELASMKFGASGTYRDNRKGCQSGRANALTRKSERDTVRWIKEEPLVFELGQGRVKSEDGDGAVKDIPCPVPIIAYNNTSGGDDQSDQLIQYHSTHRRTARWYRTLFLHFVDIATTNAYILHCEISNTQQVQHMTHKDFLTELVSQLCGVQKTGVPSNRSTEHVPVAIATATDAREKATQGRRICQRCQQVDKKRNLTPWKCKCCDVALCVIVDRNCFEEWHR</sequence>
<evidence type="ECO:0000256" key="1">
    <source>
        <dbReference type="SAM" id="MobiDB-lite"/>
    </source>
</evidence>
<keyword evidence="4" id="KW-1185">Reference proteome</keyword>
<reference evidence="3" key="2">
    <citation type="submission" date="2025-08" db="UniProtKB">
        <authorList>
            <consortium name="Ensembl"/>
        </authorList>
    </citation>
    <scope>IDENTIFICATION</scope>
</reference>
<dbReference type="PANTHER" id="PTHR46599">
    <property type="entry name" value="PIGGYBAC TRANSPOSABLE ELEMENT-DERIVED PROTEIN 4"/>
    <property type="match status" value="1"/>
</dbReference>
<evidence type="ECO:0000259" key="2">
    <source>
        <dbReference type="Pfam" id="PF13843"/>
    </source>
</evidence>
<dbReference type="Ensembl" id="ENSSAUT00010057927.1">
    <property type="protein sequence ID" value="ENSSAUP00010055130.1"/>
    <property type="gene ID" value="ENSSAUG00010022687.1"/>
</dbReference>
<feature type="compositionally biased region" description="Polar residues" evidence="1">
    <location>
        <begin position="77"/>
        <end position="103"/>
    </location>
</feature>
<dbReference type="InterPro" id="IPR029526">
    <property type="entry name" value="PGBD"/>
</dbReference>
<reference evidence="3" key="3">
    <citation type="submission" date="2025-09" db="UniProtKB">
        <authorList>
            <consortium name="Ensembl"/>
        </authorList>
    </citation>
    <scope>IDENTIFICATION</scope>
</reference>
<dbReference type="Pfam" id="PF13843">
    <property type="entry name" value="DDE_Tnp_1_7"/>
    <property type="match status" value="1"/>
</dbReference>
<name>A0A671XVW8_SPAAU</name>
<protein>
    <submittedName>
        <fullName evidence="3">PiggyBac transposable element-derived protein 4-like</fullName>
    </submittedName>
</protein>
<dbReference type="GeneTree" id="ENSGT00940000163467"/>
<dbReference type="PANTHER" id="PTHR46599:SF3">
    <property type="entry name" value="PIGGYBAC TRANSPOSABLE ELEMENT-DERIVED PROTEIN 4"/>
    <property type="match status" value="1"/>
</dbReference>
<feature type="compositionally biased region" description="Basic and acidic residues" evidence="1">
    <location>
        <begin position="64"/>
        <end position="74"/>
    </location>
</feature>
<evidence type="ECO:0000313" key="3">
    <source>
        <dbReference type="Ensembl" id="ENSSAUP00010055130.1"/>
    </source>
</evidence>
<dbReference type="OrthoDB" id="118105at2759"/>
<dbReference type="InParanoid" id="A0A671XVW8"/>
<reference evidence="3" key="1">
    <citation type="submission" date="2021-04" db="EMBL/GenBank/DDBJ databases">
        <authorList>
            <consortium name="Wellcome Sanger Institute Data Sharing"/>
        </authorList>
    </citation>
    <scope>NUCLEOTIDE SEQUENCE [LARGE SCALE GENOMIC DNA]</scope>
</reference>
<dbReference type="RefSeq" id="XP_030277428.1">
    <property type="nucleotide sequence ID" value="XM_030421568.1"/>
</dbReference>